<accession>A0A562Q7B3</accession>
<evidence type="ECO:0000256" key="4">
    <source>
        <dbReference type="ARBA" id="ARBA00023136"/>
    </source>
</evidence>
<organism evidence="9 10">
    <name type="scientific">Halalkalibacter nanhaiisediminis</name>
    <dbReference type="NCBI Taxonomy" id="688079"/>
    <lineage>
        <taxon>Bacteria</taxon>
        <taxon>Bacillati</taxon>
        <taxon>Bacillota</taxon>
        <taxon>Bacilli</taxon>
        <taxon>Bacillales</taxon>
        <taxon>Bacillaceae</taxon>
        <taxon>Halalkalibacter</taxon>
    </lineage>
</organism>
<name>A0A562Q7B3_9BACI</name>
<dbReference type="InterPro" id="IPR002810">
    <property type="entry name" value="NfeD-like_C"/>
</dbReference>
<dbReference type="Pfam" id="PF25145">
    <property type="entry name" value="NfeD1b_N"/>
    <property type="match status" value="1"/>
</dbReference>
<dbReference type="Proteomes" id="UP000315711">
    <property type="component" value="Unassembled WGS sequence"/>
</dbReference>
<evidence type="ECO:0000259" key="6">
    <source>
        <dbReference type="Pfam" id="PF01957"/>
    </source>
</evidence>
<dbReference type="GO" id="GO:0005886">
    <property type="term" value="C:plasma membrane"/>
    <property type="evidence" value="ECO:0007669"/>
    <property type="project" value="TreeGrafter"/>
</dbReference>
<feature type="transmembrane region" description="Helical" evidence="5">
    <location>
        <begin position="339"/>
        <end position="360"/>
    </location>
</feature>
<evidence type="ECO:0000313" key="10">
    <source>
        <dbReference type="Proteomes" id="UP000315711"/>
    </source>
</evidence>
<dbReference type="Gene3D" id="3.90.226.10">
    <property type="entry name" value="2-enoyl-CoA Hydratase, Chain A, domain 1"/>
    <property type="match status" value="1"/>
</dbReference>
<dbReference type="InterPro" id="IPR056739">
    <property type="entry name" value="NfeD_membrane"/>
</dbReference>
<keyword evidence="3 5" id="KW-1133">Transmembrane helix</keyword>
<evidence type="ECO:0000256" key="3">
    <source>
        <dbReference type="ARBA" id="ARBA00022989"/>
    </source>
</evidence>
<dbReference type="InterPro" id="IPR052165">
    <property type="entry name" value="Membrane_assoc_protease"/>
</dbReference>
<dbReference type="PANTHER" id="PTHR33507">
    <property type="entry name" value="INNER MEMBRANE PROTEIN YBBJ"/>
    <property type="match status" value="1"/>
</dbReference>
<dbReference type="PANTHER" id="PTHR33507:SF3">
    <property type="entry name" value="INNER MEMBRANE PROTEIN YBBJ"/>
    <property type="match status" value="1"/>
</dbReference>
<evidence type="ECO:0000259" key="8">
    <source>
        <dbReference type="Pfam" id="PF25145"/>
    </source>
</evidence>
<dbReference type="SUPFAM" id="SSF52096">
    <property type="entry name" value="ClpP/crotonase"/>
    <property type="match status" value="1"/>
</dbReference>
<dbReference type="InterPro" id="IPR012340">
    <property type="entry name" value="NA-bd_OB-fold"/>
</dbReference>
<keyword evidence="10" id="KW-1185">Reference proteome</keyword>
<dbReference type="GO" id="GO:0006508">
    <property type="term" value="P:proteolysis"/>
    <property type="evidence" value="ECO:0007669"/>
    <property type="project" value="UniProtKB-KW"/>
</dbReference>
<feature type="domain" description="NfeD integral membrane" evidence="7">
    <location>
        <begin position="244"/>
        <end position="358"/>
    </location>
</feature>
<gene>
    <name evidence="9" type="ORF">IQ10_03649</name>
</gene>
<dbReference type="Pfam" id="PF24961">
    <property type="entry name" value="NfeD_membrane"/>
    <property type="match status" value="1"/>
</dbReference>
<feature type="transmembrane region" description="Helical" evidence="5">
    <location>
        <begin position="238"/>
        <end position="258"/>
    </location>
</feature>
<comment type="subcellular location">
    <subcellularLocation>
        <location evidence="1">Membrane</location>
        <topology evidence="1">Multi-pass membrane protein</topology>
    </subcellularLocation>
</comment>
<comment type="caution">
    <text evidence="9">The sequence shown here is derived from an EMBL/GenBank/DDBJ whole genome shotgun (WGS) entry which is preliminary data.</text>
</comment>
<dbReference type="Gene3D" id="2.40.50.140">
    <property type="entry name" value="Nucleic acid-binding proteins"/>
    <property type="match status" value="1"/>
</dbReference>
<keyword evidence="9" id="KW-0378">Hydrolase</keyword>
<dbReference type="Pfam" id="PF01957">
    <property type="entry name" value="NfeD"/>
    <property type="match status" value="1"/>
</dbReference>
<proteinExistence type="predicted"/>
<dbReference type="AlphaFoldDB" id="A0A562Q7B3"/>
<dbReference type="InterPro" id="IPR056738">
    <property type="entry name" value="NfeD1b_N"/>
</dbReference>
<evidence type="ECO:0000256" key="5">
    <source>
        <dbReference type="SAM" id="Phobius"/>
    </source>
</evidence>
<sequence>MGSRRQRLAISLAFIVLACILIPFQTLVHSDQHQEEGPLVYYIPVEQTVERGLAAFMDRAIQMAMEEGADHIILEINTPGGAVDAAGDIAKLIQETTIPITAFVNTDAISAGAYIALNADEIVMVSSASMGSAAVIDGSGNAAEDKMQSYWLSRMKAAAELNDRDPQYALAMADARIDLPELGAGSGDLLTLTADQALEVGYAEAVVSDRAGLLEYLGLENAIERHMEVSFAEQIARFVTNPIVIPILLSIGSLGLVLELYSPGFGIPGIMGISALLLFFFGHMVAGFAGFESMILFIIGFVLILVEIFVPGFGIFGLLGVGAIIGGMLLASYSTASMLMYIAIALVVTAVAAIFIFRYFGHRGFMRKMILTDSTSSEKGYITNETRKELIGKQGESLTPLRPSGSAVFESDRLDVVSEGGYIERGRKIEVVYTAGSRIVVREVKENKLEEE</sequence>
<evidence type="ECO:0000256" key="2">
    <source>
        <dbReference type="ARBA" id="ARBA00022692"/>
    </source>
</evidence>
<keyword evidence="2 5" id="KW-0812">Transmembrane</keyword>
<dbReference type="RefSeq" id="WP_144451804.1">
    <property type="nucleotide sequence ID" value="NZ_VLKZ01000019.1"/>
</dbReference>
<reference evidence="9 10" key="1">
    <citation type="journal article" date="2015" name="Stand. Genomic Sci.">
        <title>Genomic Encyclopedia of Bacterial and Archaeal Type Strains, Phase III: the genomes of soil and plant-associated and newly described type strains.</title>
        <authorList>
            <person name="Whitman W.B."/>
            <person name="Woyke T."/>
            <person name="Klenk H.P."/>
            <person name="Zhou Y."/>
            <person name="Lilburn T.G."/>
            <person name="Beck B.J."/>
            <person name="De Vos P."/>
            <person name="Vandamme P."/>
            <person name="Eisen J.A."/>
            <person name="Garrity G."/>
            <person name="Hugenholtz P."/>
            <person name="Kyrpides N.C."/>
        </authorList>
    </citation>
    <scope>NUCLEOTIDE SEQUENCE [LARGE SCALE GENOMIC DNA]</scope>
    <source>
        <strain evidence="9 10">CGMCC 1.10116</strain>
    </source>
</reference>
<dbReference type="OrthoDB" id="9806253at2"/>
<evidence type="ECO:0000259" key="7">
    <source>
        <dbReference type="Pfam" id="PF24961"/>
    </source>
</evidence>
<feature type="domain" description="NfeD1b N-terminal" evidence="8">
    <location>
        <begin position="40"/>
        <end position="222"/>
    </location>
</feature>
<evidence type="ECO:0000256" key="1">
    <source>
        <dbReference type="ARBA" id="ARBA00004141"/>
    </source>
</evidence>
<dbReference type="PROSITE" id="PS51257">
    <property type="entry name" value="PROKAR_LIPOPROTEIN"/>
    <property type="match status" value="1"/>
</dbReference>
<feature type="domain" description="NfeD-like C-terminal" evidence="6">
    <location>
        <begin position="388"/>
        <end position="442"/>
    </location>
</feature>
<keyword evidence="9" id="KW-0645">Protease</keyword>
<dbReference type="CDD" id="cd07021">
    <property type="entry name" value="Clp_protease_NfeD_like"/>
    <property type="match status" value="1"/>
</dbReference>
<evidence type="ECO:0000313" key="9">
    <source>
        <dbReference type="EMBL" id="TWI52652.1"/>
    </source>
</evidence>
<dbReference type="EMBL" id="VLKZ01000019">
    <property type="protein sequence ID" value="TWI52652.1"/>
    <property type="molecule type" value="Genomic_DNA"/>
</dbReference>
<keyword evidence="4 5" id="KW-0472">Membrane</keyword>
<protein>
    <submittedName>
        <fullName evidence="9">Membrane-bound serine protease (ClpP class)</fullName>
    </submittedName>
</protein>
<dbReference type="InterPro" id="IPR029045">
    <property type="entry name" value="ClpP/crotonase-like_dom_sf"/>
</dbReference>
<feature type="transmembrane region" description="Helical" evidence="5">
    <location>
        <begin position="265"/>
        <end position="282"/>
    </location>
</feature>
<dbReference type="GO" id="GO:0008233">
    <property type="term" value="F:peptidase activity"/>
    <property type="evidence" value="ECO:0007669"/>
    <property type="project" value="UniProtKB-KW"/>
</dbReference>